<evidence type="ECO:0000256" key="2">
    <source>
        <dbReference type="ARBA" id="ARBA00023315"/>
    </source>
</evidence>
<dbReference type="Gene3D" id="3.40.630.30">
    <property type="match status" value="1"/>
</dbReference>
<evidence type="ECO:0000313" key="5">
    <source>
        <dbReference type="Proteomes" id="UP000059542"/>
    </source>
</evidence>
<keyword evidence="1" id="KW-0808">Transferase</keyword>
<dbReference type="SUPFAM" id="SSF55729">
    <property type="entry name" value="Acyl-CoA N-acyltransferases (Nat)"/>
    <property type="match status" value="1"/>
</dbReference>
<keyword evidence="5" id="KW-1185">Reference proteome</keyword>
<sequence length="176" mass="19189">MSIQITTLAPEEIELSLPQLVELFQDAIASGAALGFLSPLTDEEAGSFWRRVRDGVRAGALHLFVARDEATQQVLGTVQLALAPQTNGRHRADVAKMMVHRSARRQGLGRQLLQALEIKAAQLGRTTLVLDTRQGDVAEQLYQSLHYQAAGVVPEYAQSGDGTRHATVIYYKLLAA</sequence>
<dbReference type="InterPro" id="IPR000182">
    <property type="entry name" value="GNAT_dom"/>
</dbReference>
<gene>
    <name evidence="4" type="ORF">AUC43_10680</name>
</gene>
<dbReference type="InterPro" id="IPR050832">
    <property type="entry name" value="Bact_Acetyltransf"/>
</dbReference>
<dbReference type="OrthoDB" id="3389160at2"/>
<dbReference type="EMBL" id="CP013909">
    <property type="protein sequence ID" value="ALW85515.1"/>
    <property type="molecule type" value="Genomic_DNA"/>
</dbReference>
<name>A0A0U4BG34_9BACT</name>
<protein>
    <recommendedName>
        <fullName evidence="3">N-acetyltransferase domain-containing protein</fullName>
    </recommendedName>
</protein>
<organism evidence="4 5">
    <name type="scientific">Hymenobacter sedentarius</name>
    <dbReference type="NCBI Taxonomy" id="1411621"/>
    <lineage>
        <taxon>Bacteria</taxon>
        <taxon>Pseudomonadati</taxon>
        <taxon>Bacteroidota</taxon>
        <taxon>Cytophagia</taxon>
        <taxon>Cytophagales</taxon>
        <taxon>Hymenobacteraceae</taxon>
        <taxon>Hymenobacter</taxon>
    </lineage>
</organism>
<keyword evidence="2" id="KW-0012">Acyltransferase</keyword>
<dbReference type="Proteomes" id="UP000059542">
    <property type="component" value="Chromosome"/>
</dbReference>
<dbReference type="GO" id="GO:0016747">
    <property type="term" value="F:acyltransferase activity, transferring groups other than amino-acyl groups"/>
    <property type="evidence" value="ECO:0007669"/>
    <property type="project" value="InterPro"/>
</dbReference>
<reference evidence="4 5" key="1">
    <citation type="submission" date="2015-12" db="EMBL/GenBank/DDBJ databases">
        <authorList>
            <person name="Shamseldin A."/>
            <person name="Moawad H."/>
            <person name="Abd El-Rahim W.M."/>
            <person name="Sadowsky M.J."/>
        </authorList>
    </citation>
    <scope>NUCLEOTIDE SEQUENCE [LARGE SCALE GENOMIC DNA]</scope>
    <source>
        <strain evidence="4 5">DG5B</strain>
    </source>
</reference>
<accession>A0A0U4BG34</accession>
<evidence type="ECO:0000313" key="4">
    <source>
        <dbReference type="EMBL" id="ALW85515.1"/>
    </source>
</evidence>
<dbReference type="InterPro" id="IPR016181">
    <property type="entry name" value="Acyl_CoA_acyltransferase"/>
</dbReference>
<dbReference type="AlphaFoldDB" id="A0A0U4BG34"/>
<dbReference type="CDD" id="cd04301">
    <property type="entry name" value="NAT_SF"/>
    <property type="match status" value="1"/>
</dbReference>
<dbReference type="PROSITE" id="PS51186">
    <property type="entry name" value="GNAT"/>
    <property type="match status" value="1"/>
</dbReference>
<feature type="domain" description="N-acetyltransferase" evidence="3">
    <location>
        <begin position="3"/>
        <end position="175"/>
    </location>
</feature>
<dbReference type="KEGG" id="hyg:AUC43_10680"/>
<dbReference type="STRING" id="1411621.AUC43_10680"/>
<proteinExistence type="predicted"/>
<evidence type="ECO:0000256" key="1">
    <source>
        <dbReference type="ARBA" id="ARBA00022679"/>
    </source>
</evidence>
<dbReference type="PANTHER" id="PTHR43877">
    <property type="entry name" value="AMINOALKYLPHOSPHONATE N-ACETYLTRANSFERASE-RELATED-RELATED"/>
    <property type="match status" value="1"/>
</dbReference>
<dbReference type="Pfam" id="PF13508">
    <property type="entry name" value="Acetyltransf_7"/>
    <property type="match status" value="1"/>
</dbReference>
<evidence type="ECO:0000259" key="3">
    <source>
        <dbReference type="PROSITE" id="PS51186"/>
    </source>
</evidence>
<dbReference type="RefSeq" id="WP_068192948.1">
    <property type="nucleotide sequence ID" value="NZ_CP013909.1"/>
</dbReference>